<keyword evidence="5 8" id="KW-0521">NADP</keyword>
<dbReference type="GO" id="GO:0046655">
    <property type="term" value="P:folic acid metabolic process"/>
    <property type="evidence" value="ECO:0007669"/>
    <property type="project" value="TreeGrafter"/>
</dbReference>
<evidence type="ECO:0000313" key="11">
    <source>
        <dbReference type="Proteomes" id="UP000199169"/>
    </source>
</evidence>
<keyword evidence="11" id="KW-1185">Reference proteome</keyword>
<dbReference type="PROSITE" id="PS51330">
    <property type="entry name" value="DHFR_2"/>
    <property type="match status" value="1"/>
</dbReference>
<evidence type="ECO:0000256" key="5">
    <source>
        <dbReference type="ARBA" id="ARBA00022857"/>
    </source>
</evidence>
<dbReference type="FunFam" id="3.40.430.10:FF:000001">
    <property type="entry name" value="Dihydrofolate reductase"/>
    <property type="match status" value="1"/>
</dbReference>
<dbReference type="STRING" id="1860102.ACCAA_360029"/>
<dbReference type="InterPro" id="IPR001796">
    <property type="entry name" value="DHFR_dom"/>
</dbReference>
<dbReference type="Gene3D" id="3.40.430.10">
    <property type="entry name" value="Dihydrofolate Reductase, subunit A"/>
    <property type="match status" value="1"/>
</dbReference>
<comment type="catalytic activity">
    <reaction evidence="8">
        <text>(6S)-5,6,7,8-tetrahydrofolate + NADP(+) = 7,8-dihydrofolate + NADPH + H(+)</text>
        <dbReference type="Rhea" id="RHEA:15009"/>
        <dbReference type="ChEBI" id="CHEBI:15378"/>
        <dbReference type="ChEBI" id="CHEBI:57451"/>
        <dbReference type="ChEBI" id="CHEBI:57453"/>
        <dbReference type="ChEBI" id="CHEBI:57783"/>
        <dbReference type="ChEBI" id="CHEBI:58349"/>
        <dbReference type="EC" id="1.5.1.3"/>
    </reaction>
</comment>
<evidence type="ECO:0000256" key="6">
    <source>
        <dbReference type="ARBA" id="ARBA00023002"/>
    </source>
</evidence>
<dbReference type="InterPro" id="IPR024072">
    <property type="entry name" value="DHFR-like_dom_sf"/>
</dbReference>
<comment type="similarity">
    <text evidence="2 8">Belongs to the dihydrofolate reductase family.</text>
</comment>
<dbReference type="Proteomes" id="UP000199169">
    <property type="component" value="Unassembled WGS sequence"/>
</dbReference>
<dbReference type="EMBL" id="FLQX01000112">
    <property type="protein sequence ID" value="SBT06869.1"/>
    <property type="molecule type" value="Genomic_DNA"/>
</dbReference>
<comment type="function">
    <text evidence="7 8">Key enzyme in folate metabolism. Catalyzes an essential reaction for de novo glycine and purine synthesis, and for DNA precursor synthesis.</text>
</comment>
<organism evidence="10 11">
    <name type="scientific">Candidatus Accumulibacter aalborgensis</name>
    <dbReference type="NCBI Taxonomy" id="1860102"/>
    <lineage>
        <taxon>Bacteria</taxon>
        <taxon>Pseudomonadati</taxon>
        <taxon>Pseudomonadota</taxon>
        <taxon>Betaproteobacteria</taxon>
        <taxon>Candidatus Accumulibacter</taxon>
    </lineage>
</organism>
<dbReference type="GO" id="GO:0004146">
    <property type="term" value="F:dihydrofolate reductase activity"/>
    <property type="evidence" value="ECO:0007669"/>
    <property type="project" value="UniProtKB-EC"/>
</dbReference>
<evidence type="ECO:0000259" key="9">
    <source>
        <dbReference type="PROSITE" id="PS51330"/>
    </source>
</evidence>
<reference evidence="10 11" key="1">
    <citation type="submission" date="2016-06" db="EMBL/GenBank/DDBJ databases">
        <authorList>
            <person name="Kjaerup R.B."/>
            <person name="Dalgaard T.S."/>
            <person name="Juul-Madsen H.R."/>
        </authorList>
    </citation>
    <scope>NUCLEOTIDE SEQUENCE [LARGE SCALE GENOMIC DNA]</scope>
    <source>
        <strain evidence="10">3</strain>
    </source>
</reference>
<dbReference type="InterPro" id="IPR012259">
    <property type="entry name" value="DHFR"/>
</dbReference>
<evidence type="ECO:0000256" key="1">
    <source>
        <dbReference type="ARBA" id="ARBA00004903"/>
    </source>
</evidence>
<dbReference type="AlphaFoldDB" id="A0A1A8XNX5"/>
<evidence type="ECO:0000313" key="10">
    <source>
        <dbReference type="EMBL" id="SBT06869.1"/>
    </source>
</evidence>
<feature type="domain" description="DHFR" evidence="9">
    <location>
        <begin position="3"/>
        <end position="170"/>
    </location>
</feature>
<dbReference type="CDD" id="cd00209">
    <property type="entry name" value="DHFR"/>
    <property type="match status" value="1"/>
</dbReference>
<keyword evidence="6 8" id="KW-0560">Oxidoreductase</keyword>
<dbReference type="GO" id="GO:0046654">
    <property type="term" value="P:tetrahydrofolate biosynthetic process"/>
    <property type="evidence" value="ECO:0007669"/>
    <property type="project" value="UniProtKB-UniPathway"/>
</dbReference>
<evidence type="ECO:0000256" key="2">
    <source>
        <dbReference type="ARBA" id="ARBA00009539"/>
    </source>
</evidence>
<dbReference type="EC" id="1.5.1.3" evidence="3 8"/>
<dbReference type="SUPFAM" id="SSF53597">
    <property type="entry name" value="Dihydrofolate reductase-like"/>
    <property type="match status" value="1"/>
</dbReference>
<dbReference type="PANTHER" id="PTHR48069:SF3">
    <property type="entry name" value="DIHYDROFOLATE REDUCTASE"/>
    <property type="match status" value="1"/>
</dbReference>
<protein>
    <recommendedName>
        <fullName evidence="3 8">Dihydrofolate reductase</fullName>
        <ecNumber evidence="3 8">1.5.1.3</ecNumber>
    </recommendedName>
</protein>
<dbReference type="GO" id="GO:0005829">
    <property type="term" value="C:cytosol"/>
    <property type="evidence" value="ECO:0007669"/>
    <property type="project" value="TreeGrafter"/>
</dbReference>
<evidence type="ECO:0000256" key="8">
    <source>
        <dbReference type="PIRNR" id="PIRNR000194"/>
    </source>
</evidence>
<dbReference type="GO" id="GO:0046452">
    <property type="term" value="P:dihydrofolate metabolic process"/>
    <property type="evidence" value="ECO:0007669"/>
    <property type="project" value="TreeGrafter"/>
</dbReference>
<proteinExistence type="inferred from homology"/>
<dbReference type="PANTHER" id="PTHR48069">
    <property type="entry name" value="DIHYDROFOLATE REDUCTASE"/>
    <property type="match status" value="1"/>
</dbReference>
<accession>A0A1A8XNX5</accession>
<dbReference type="Pfam" id="PF00186">
    <property type="entry name" value="DHFR_1"/>
    <property type="match status" value="1"/>
</dbReference>
<comment type="pathway">
    <text evidence="1 8">Cofactor biosynthesis; tetrahydrofolate biosynthesis; 5,6,7,8-tetrahydrofolate from 7,8-dihydrofolate: step 1/1.</text>
</comment>
<name>A0A1A8XNX5_9PROT</name>
<sequence>MPMISLIAAVAANRAIGNDQQLLWRLPEDMKHFRATTRGKTVIMGRKTWESLPAAFRPLPERHNIVLSRNPAYLARGATVARSIEEAIRLAGDVGEVCIIGGQELYRHTLPLATRLYLTEIADIRPADAFFPDYPLGEWREVSRRAGQCGAADKDTGGGRPAFDFVVYERC</sequence>
<evidence type="ECO:0000256" key="3">
    <source>
        <dbReference type="ARBA" id="ARBA00012856"/>
    </source>
</evidence>
<gene>
    <name evidence="10" type="primary">dhfrIII</name>
    <name evidence="10" type="ORF">ACCAA_360029</name>
</gene>
<dbReference type="PIRSF" id="PIRSF000194">
    <property type="entry name" value="DHFR"/>
    <property type="match status" value="1"/>
</dbReference>
<keyword evidence="4 8" id="KW-0554">One-carbon metabolism</keyword>
<dbReference type="GO" id="GO:0006730">
    <property type="term" value="P:one-carbon metabolic process"/>
    <property type="evidence" value="ECO:0007669"/>
    <property type="project" value="UniProtKB-KW"/>
</dbReference>
<dbReference type="UniPathway" id="UPA00077">
    <property type="reaction ID" value="UER00158"/>
</dbReference>
<evidence type="ECO:0000256" key="4">
    <source>
        <dbReference type="ARBA" id="ARBA00022563"/>
    </source>
</evidence>
<evidence type="ECO:0000256" key="7">
    <source>
        <dbReference type="ARBA" id="ARBA00025067"/>
    </source>
</evidence>
<dbReference type="PRINTS" id="PR00070">
    <property type="entry name" value="DHFR"/>
</dbReference>
<dbReference type="GO" id="GO:0070401">
    <property type="term" value="F:NADP+ binding"/>
    <property type="evidence" value="ECO:0007669"/>
    <property type="project" value="UniProtKB-ARBA"/>
</dbReference>